<dbReference type="AlphaFoldDB" id="A0AA40KGR6"/>
<evidence type="ECO:0000313" key="1">
    <source>
        <dbReference type="EMBL" id="KAK1119829.1"/>
    </source>
</evidence>
<sequence length="77" mass="8349">MYEQRHVADSPLWRLEKFREKKASKPGLASSFESLGCRLTQTARVGLTESNSTRAIGETIFSAAGSRGKGNGYLADG</sequence>
<comment type="caution">
    <text evidence="1">The sequence shown here is derived from an EMBL/GenBank/DDBJ whole genome shotgun (WGS) entry which is preliminary data.</text>
</comment>
<dbReference type="Proteomes" id="UP001177670">
    <property type="component" value="Unassembled WGS sequence"/>
</dbReference>
<protein>
    <submittedName>
        <fullName evidence="1">Uncharacterized protein</fullName>
    </submittedName>
</protein>
<accession>A0AA40KGR6</accession>
<gene>
    <name evidence="1" type="ORF">K0M31_012907</name>
</gene>
<proteinExistence type="predicted"/>
<dbReference type="EMBL" id="JAHYIQ010000034">
    <property type="protein sequence ID" value="KAK1119829.1"/>
    <property type="molecule type" value="Genomic_DNA"/>
</dbReference>
<reference evidence="1" key="1">
    <citation type="submission" date="2021-10" db="EMBL/GenBank/DDBJ databases">
        <title>Melipona bicolor Genome sequencing and assembly.</title>
        <authorList>
            <person name="Araujo N.S."/>
            <person name="Arias M.C."/>
        </authorList>
    </citation>
    <scope>NUCLEOTIDE SEQUENCE</scope>
    <source>
        <strain evidence="1">USP_2M_L1-L4_2017</strain>
        <tissue evidence="1">Whole body</tissue>
    </source>
</reference>
<evidence type="ECO:0000313" key="2">
    <source>
        <dbReference type="Proteomes" id="UP001177670"/>
    </source>
</evidence>
<feature type="non-terminal residue" evidence="1">
    <location>
        <position position="77"/>
    </location>
</feature>
<organism evidence="1 2">
    <name type="scientific">Melipona bicolor</name>
    <dbReference type="NCBI Taxonomy" id="60889"/>
    <lineage>
        <taxon>Eukaryota</taxon>
        <taxon>Metazoa</taxon>
        <taxon>Ecdysozoa</taxon>
        <taxon>Arthropoda</taxon>
        <taxon>Hexapoda</taxon>
        <taxon>Insecta</taxon>
        <taxon>Pterygota</taxon>
        <taxon>Neoptera</taxon>
        <taxon>Endopterygota</taxon>
        <taxon>Hymenoptera</taxon>
        <taxon>Apocrita</taxon>
        <taxon>Aculeata</taxon>
        <taxon>Apoidea</taxon>
        <taxon>Anthophila</taxon>
        <taxon>Apidae</taxon>
        <taxon>Melipona</taxon>
    </lineage>
</organism>
<name>A0AA40KGR6_9HYME</name>
<keyword evidence="2" id="KW-1185">Reference proteome</keyword>